<protein>
    <recommendedName>
        <fullName evidence="3">DUF3077 domain-containing protein</fullName>
    </recommendedName>
</protein>
<evidence type="ECO:0000313" key="1">
    <source>
        <dbReference type="EMBL" id="SUD68353.1"/>
    </source>
</evidence>
<gene>
    <name evidence="1" type="ORF">NCTC7914_02483</name>
</gene>
<dbReference type="RefSeq" id="WP_115274005.1">
    <property type="nucleotide sequence ID" value="NZ_JABTYF010000017.1"/>
</dbReference>
<organism evidence="1 2">
    <name type="scientific">Pseudomonas putida</name>
    <name type="common">Arthrobacter siderocapsulatus</name>
    <dbReference type="NCBI Taxonomy" id="303"/>
    <lineage>
        <taxon>Bacteria</taxon>
        <taxon>Pseudomonadati</taxon>
        <taxon>Pseudomonadota</taxon>
        <taxon>Gammaproteobacteria</taxon>
        <taxon>Pseudomonadales</taxon>
        <taxon>Pseudomonadaceae</taxon>
        <taxon>Pseudomonas</taxon>
    </lineage>
</organism>
<sequence length="93" mass="10337">MKKLVPDPPHHFDLPSDKTLTNAVSDGIVPIDHVLMNVTHYLMLAYNHCHRVLDAVEDDSSRESLVNGLRALQIAWGQADALSLAVERTTTLH</sequence>
<name>A0A379KK64_PSEPU</name>
<evidence type="ECO:0008006" key="3">
    <source>
        <dbReference type="Google" id="ProtNLM"/>
    </source>
</evidence>
<dbReference type="EMBL" id="UGUY01000001">
    <property type="protein sequence ID" value="SUD68353.1"/>
    <property type="molecule type" value="Genomic_DNA"/>
</dbReference>
<evidence type="ECO:0000313" key="2">
    <source>
        <dbReference type="Proteomes" id="UP000254602"/>
    </source>
</evidence>
<reference evidence="1 2" key="1">
    <citation type="submission" date="2018-06" db="EMBL/GenBank/DDBJ databases">
        <authorList>
            <consortium name="Pathogen Informatics"/>
            <person name="Doyle S."/>
        </authorList>
    </citation>
    <scope>NUCLEOTIDE SEQUENCE [LARGE SCALE GENOMIC DNA]</scope>
    <source>
        <strain evidence="1 2">NCTC7914</strain>
    </source>
</reference>
<dbReference type="Proteomes" id="UP000254602">
    <property type="component" value="Unassembled WGS sequence"/>
</dbReference>
<dbReference type="AlphaFoldDB" id="A0A379KK64"/>
<accession>A0A379KK64</accession>
<proteinExistence type="predicted"/>